<dbReference type="InterPro" id="IPR033714">
    <property type="entry name" value="tRNA_bind_bactPheRS"/>
</dbReference>
<dbReference type="eggNOG" id="COG0073">
    <property type="taxonomic scope" value="Bacteria"/>
</dbReference>
<keyword evidence="2 3" id="KW-0694">RNA-binding</keyword>
<reference evidence="5 6" key="1">
    <citation type="journal article" date="2015" name="Genome Announc.">
        <title>Expanding the biotechnology potential of lactobacilli through comparative genomics of 213 strains and associated genera.</title>
        <authorList>
            <person name="Sun Z."/>
            <person name="Harris H.M."/>
            <person name="McCann A."/>
            <person name="Guo C."/>
            <person name="Argimon S."/>
            <person name="Zhang W."/>
            <person name="Yang X."/>
            <person name="Jeffery I.B."/>
            <person name="Cooney J.C."/>
            <person name="Kagawa T.F."/>
            <person name="Liu W."/>
            <person name="Song Y."/>
            <person name="Salvetti E."/>
            <person name="Wrobel A."/>
            <person name="Rasinkangas P."/>
            <person name="Parkhill J."/>
            <person name="Rea M.C."/>
            <person name="O'Sullivan O."/>
            <person name="Ritari J."/>
            <person name="Douillard F.P."/>
            <person name="Paul Ross R."/>
            <person name="Yang R."/>
            <person name="Briner A.E."/>
            <person name="Felis G.E."/>
            <person name="de Vos W.M."/>
            <person name="Barrangou R."/>
            <person name="Klaenhammer T.R."/>
            <person name="Caufield P.W."/>
            <person name="Cui Y."/>
            <person name="Zhang H."/>
            <person name="O'Toole P.W."/>
        </authorList>
    </citation>
    <scope>NUCLEOTIDE SEQUENCE [LARGE SCALE GENOMIC DNA]</scope>
    <source>
        <strain evidence="5 6">DSM 14857</strain>
    </source>
</reference>
<dbReference type="InterPro" id="IPR012340">
    <property type="entry name" value="NA-bd_OB-fold"/>
</dbReference>
<dbReference type="InterPro" id="IPR002547">
    <property type="entry name" value="tRNA-bd_dom"/>
</dbReference>
<organism evidence="5 6">
    <name type="scientific">Companilactobacillus versmoldensis DSM 14857 = KCTC 3814</name>
    <dbReference type="NCBI Taxonomy" id="1423815"/>
    <lineage>
        <taxon>Bacteria</taxon>
        <taxon>Bacillati</taxon>
        <taxon>Bacillota</taxon>
        <taxon>Bacilli</taxon>
        <taxon>Lactobacillales</taxon>
        <taxon>Lactobacillaceae</taxon>
        <taxon>Companilactobacillus</taxon>
    </lineage>
</organism>
<evidence type="ECO:0000256" key="3">
    <source>
        <dbReference type="PROSITE-ProRule" id="PRU00209"/>
    </source>
</evidence>
<dbReference type="CDD" id="cd02796">
    <property type="entry name" value="tRNA_bind_bactPheRS"/>
    <property type="match status" value="1"/>
</dbReference>
<protein>
    <submittedName>
        <fullName evidence="5">tRNA-binding domain-containing protein</fullName>
    </submittedName>
</protein>
<feature type="domain" description="TRNA-binding" evidence="4">
    <location>
        <begin position="97"/>
        <end position="207"/>
    </location>
</feature>
<keyword evidence="1 3" id="KW-0820">tRNA-binding</keyword>
<dbReference type="InterPro" id="IPR027855">
    <property type="entry name" value="DUF4479"/>
</dbReference>
<gene>
    <name evidence="5" type="ORF">FC27_GL000018</name>
</gene>
<dbReference type="NCBIfam" id="NF045760">
    <property type="entry name" value="YtpR"/>
    <property type="match status" value="1"/>
</dbReference>
<dbReference type="Gene3D" id="2.40.50.140">
    <property type="entry name" value="Nucleic acid-binding proteins"/>
    <property type="match status" value="1"/>
</dbReference>
<evidence type="ECO:0000313" key="5">
    <source>
        <dbReference type="EMBL" id="KRL68323.1"/>
    </source>
</evidence>
<dbReference type="GO" id="GO:0000049">
    <property type="term" value="F:tRNA binding"/>
    <property type="evidence" value="ECO:0007669"/>
    <property type="project" value="UniProtKB-UniRule"/>
</dbReference>
<dbReference type="EMBL" id="AZFA01000001">
    <property type="protein sequence ID" value="KRL68323.1"/>
    <property type="molecule type" value="Genomic_DNA"/>
</dbReference>
<evidence type="ECO:0000256" key="1">
    <source>
        <dbReference type="ARBA" id="ARBA00022555"/>
    </source>
</evidence>
<evidence type="ECO:0000256" key="2">
    <source>
        <dbReference type="ARBA" id="ARBA00022884"/>
    </source>
</evidence>
<dbReference type="AlphaFoldDB" id="A0A0R1SPS0"/>
<dbReference type="SUPFAM" id="SSF50249">
    <property type="entry name" value="Nucleic acid-binding proteins"/>
    <property type="match status" value="1"/>
</dbReference>
<dbReference type="FunFam" id="2.40.50.140:FF:000045">
    <property type="entry name" value="Phenylalanine--tRNA ligase beta subunit"/>
    <property type="match status" value="1"/>
</dbReference>
<accession>A0A0R1SPS0</accession>
<proteinExistence type="predicted"/>
<keyword evidence="6" id="KW-1185">Reference proteome</keyword>
<dbReference type="PATRIC" id="fig|1423815.3.peg.18"/>
<sequence>MSEGTNLLLSFYNPDVLGDVLIVELANDANVKQSSEKKGNVVRIFNNETNEAIGFNFFGLAQELDLTEKGQMILDAAQVDILNSHIKEVGFDDTLAADETPKFVIGHVDEMKEHPDSDHLHITQTDVGLDKPVQIVCGAPNIDQGQLVVVALPGAVMPTGMEIWPGELRGVDSYGMICSAKELGIPNAPKARGILVLNDGKPGNAFDFVAAEKMFN</sequence>
<dbReference type="PROSITE" id="PS50886">
    <property type="entry name" value="TRBD"/>
    <property type="match status" value="1"/>
</dbReference>
<dbReference type="Pfam" id="PF14794">
    <property type="entry name" value="DUF4479"/>
    <property type="match status" value="1"/>
</dbReference>
<comment type="caution">
    <text evidence="5">The sequence shown here is derived from an EMBL/GenBank/DDBJ whole genome shotgun (WGS) entry which is preliminary data.</text>
</comment>
<dbReference type="InterPro" id="IPR037154">
    <property type="entry name" value="YtpR-like_sf"/>
</dbReference>
<evidence type="ECO:0000259" key="4">
    <source>
        <dbReference type="PROSITE" id="PS50886"/>
    </source>
</evidence>
<dbReference type="STRING" id="1423815.FC27_GL000018"/>
<dbReference type="Proteomes" id="UP000051647">
    <property type="component" value="Unassembled WGS sequence"/>
</dbReference>
<dbReference type="Gene3D" id="3.30.1940.10">
    <property type="entry name" value="YtpR-like"/>
    <property type="match status" value="1"/>
</dbReference>
<dbReference type="Pfam" id="PF01588">
    <property type="entry name" value="tRNA_bind"/>
    <property type="match status" value="1"/>
</dbReference>
<evidence type="ECO:0000313" key="6">
    <source>
        <dbReference type="Proteomes" id="UP000051647"/>
    </source>
</evidence>
<name>A0A0R1SPS0_9LACO</name>